<dbReference type="PANTHER" id="PTHR11257">
    <property type="entry name" value="CHEMOSENSORY PROTEIN-RELATED"/>
    <property type="match status" value="1"/>
</dbReference>
<sequence length="117" mass="13287">MEFSYKILLLSFVVTVLTSCSSLHADEVTEKPSVTDEQLSQALNDQRFLKFQIACALNKGPCDAIGIRLKKQVPRVMLGLCPECSSKDLKDIRKFIMHFQTKFPKEFKELTQKFVAG</sequence>
<proteinExistence type="predicted"/>
<dbReference type="PROSITE" id="PS51257">
    <property type="entry name" value="PROKAR_LIPOPROTEIN"/>
    <property type="match status" value="1"/>
</dbReference>
<dbReference type="PANTHER" id="PTHR11257:SF11">
    <property type="entry name" value="CHEMOSENSORY PROTEIN 17"/>
    <property type="match status" value="1"/>
</dbReference>
<dbReference type="Proteomes" id="UP000639338">
    <property type="component" value="Unassembled WGS sequence"/>
</dbReference>
<comment type="caution">
    <text evidence="2">The sequence shown here is derived from an EMBL/GenBank/DDBJ whole genome shotgun (WGS) entry which is preliminary data.</text>
</comment>
<keyword evidence="1" id="KW-0732">Signal</keyword>
<gene>
    <name evidence="2" type="ORF">HCN44_010542</name>
</gene>
<evidence type="ECO:0000313" key="3">
    <source>
        <dbReference type="Proteomes" id="UP000639338"/>
    </source>
</evidence>
<dbReference type="OrthoDB" id="6355718at2759"/>
<feature type="chain" id="PRO_5033062576" description="Chemosensory protein" evidence="1">
    <location>
        <begin position="26"/>
        <end position="117"/>
    </location>
</feature>
<evidence type="ECO:0000313" key="2">
    <source>
        <dbReference type="EMBL" id="KAF7991741.1"/>
    </source>
</evidence>
<organism evidence="2 3">
    <name type="scientific">Aphidius gifuensis</name>
    <name type="common">Parasitoid wasp</name>
    <dbReference type="NCBI Taxonomy" id="684658"/>
    <lineage>
        <taxon>Eukaryota</taxon>
        <taxon>Metazoa</taxon>
        <taxon>Ecdysozoa</taxon>
        <taxon>Arthropoda</taxon>
        <taxon>Hexapoda</taxon>
        <taxon>Insecta</taxon>
        <taxon>Pterygota</taxon>
        <taxon>Neoptera</taxon>
        <taxon>Endopterygota</taxon>
        <taxon>Hymenoptera</taxon>
        <taxon>Apocrita</taxon>
        <taxon>Ichneumonoidea</taxon>
        <taxon>Braconidae</taxon>
        <taxon>Aphidiinae</taxon>
        <taxon>Aphidius</taxon>
    </lineage>
</organism>
<dbReference type="InterPro" id="IPR036682">
    <property type="entry name" value="OS_D_A10/PebIII_sf"/>
</dbReference>
<dbReference type="AlphaFoldDB" id="A0A834XVU1"/>
<accession>A0A834XVU1</accession>
<dbReference type="Gene3D" id="1.10.2080.10">
    <property type="entry name" value="Insect odorant-binding protein A10/Ejaculatory bulb-specific protein 3"/>
    <property type="match status" value="1"/>
</dbReference>
<dbReference type="SUPFAM" id="SSF100910">
    <property type="entry name" value="Chemosensory protein Csp2"/>
    <property type="match status" value="1"/>
</dbReference>
<protein>
    <recommendedName>
        <fullName evidence="4">Chemosensory protein</fullName>
    </recommendedName>
</protein>
<reference evidence="2 3" key="1">
    <citation type="submission" date="2020-08" db="EMBL/GenBank/DDBJ databases">
        <title>Aphidius gifuensis genome sequencing and assembly.</title>
        <authorList>
            <person name="Du Z."/>
        </authorList>
    </citation>
    <scope>NUCLEOTIDE SEQUENCE [LARGE SCALE GENOMIC DNA]</scope>
    <source>
        <strain evidence="2">YNYX2018</strain>
        <tissue evidence="2">Adults</tissue>
    </source>
</reference>
<keyword evidence="3" id="KW-1185">Reference proteome</keyword>
<name>A0A834XVU1_APHGI</name>
<feature type="signal peptide" evidence="1">
    <location>
        <begin position="1"/>
        <end position="25"/>
    </location>
</feature>
<evidence type="ECO:0008006" key="4">
    <source>
        <dbReference type="Google" id="ProtNLM"/>
    </source>
</evidence>
<dbReference type="InterPro" id="IPR005055">
    <property type="entry name" value="A10/PebIII"/>
</dbReference>
<evidence type="ECO:0000256" key="1">
    <source>
        <dbReference type="SAM" id="SignalP"/>
    </source>
</evidence>
<dbReference type="EMBL" id="JACMRX010000004">
    <property type="protein sequence ID" value="KAF7991741.1"/>
    <property type="molecule type" value="Genomic_DNA"/>
</dbReference>
<dbReference type="Pfam" id="PF03392">
    <property type="entry name" value="OS-D"/>
    <property type="match status" value="1"/>
</dbReference>